<feature type="compositionally biased region" description="Basic and acidic residues" evidence="1">
    <location>
        <begin position="43"/>
        <end position="54"/>
    </location>
</feature>
<dbReference type="WBParaSite" id="HCON_00106350-00002">
    <property type="protein sequence ID" value="HCON_00106350-00002"/>
    <property type="gene ID" value="HCON_00106350"/>
</dbReference>
<feature type="compositionally biased region" description="Basic and acidic residues" evidence="1">
    <location>
        <begin position="378"/>
        <end position="388"/>
    </location>
</feature>
<feature type="compositionally biased region" description="Polar residues" evidence="1">
    <location>
        <begin position="651"/>
        <end position="675"/>
    </location>
</feature>
<keyword evidence="2" id="KW-1185">Reference proteome</keyword>
<feature type="region of interest" description="Disordered" evidence="1">
    <location>
        <begin position="369"/>
        <end position="440"/>
    </location>
</feature>
<evidence type="ECO:0000256" key="1">
    <source>
        <dbReference type="SAM" id="MobiDB-lite"/>
    </source>
</evidence>
<reference evidence="3" key="1">
    <citation type="submission" date="2020-12" db="UniProtKB">
        <authorList>
            <consortium name="WormBaseParasite"/>
        </authorList>
    </citation>
    <scope>IDENTIFICATION</scope>
    <source>
        <strain evidence="3">MHco3</strain>
    </source>
</reference>
<proteinExistence type="predicted"/>
<protein>
    <submittedName>
        <fullName evidence="3">ZP domain-containing protein</fullName>
    </submittedName>
</protein>
<feature type="region of interest" description="Disordered" evidence="1">
    <location>
        <begin position="225"/>
        <end position="295"/>
    </location>
</feature>
<organism evidence="2 3">
    <name type="scientific">Haemonchus contortus</name>
    <name type="common">Barber pole worm</name>
    <dbReference type="NCBI Taxonomy" id="6289"/>
    <lineage>
        <taxon>Eukaryota</taxon>
        <taxon>Metazoa</taxon>
        <taxon>Ecdysozoa</taxon>
        <taxon>Nematoda</taxon>
        <taxon>Chromadorea</taxon>
        <taxon>Rhabditida</taxon>
        <taxon>Rhabditina</taxon>
        <taxon>Rhabditomorpha</taxon>
        <taxon>Strongyloidea</taxon>
        <taxon>Trichostrongylidae</taxon>
        <taxon>Haemonchus</taxon>
    </lineage>
</organism>
<sequence length="896" mass="101686">MGFGTSESPPAMYVAQILYTWLLLESFTPTALTQRYRQRKDRRSGELAENENIRDGSALSERANSMQRPSELENLPVRNVGKGNQRWRHAGPIGGHADVFINGPYNNRMNVRPFDEVRKGSFGSKQYMPRTRSYYHGNAAPYARGFPIPYMPKERSSYSWNNRWSSMSSMQMYMPPTEERNYEEPQARPYSEVFPDPYTPEELPPHYWNYERPFKHPRMPFEGEDYIGNHVGPSDDVSKEDLISEENRNSGEDPATEEDRDPEDVASEEGRDMRKYARPNAEGFLNPHKSGVPPYYNWNNRRSLKVMQPYLSPVDKEEMRNYEETSEVSENDQMPKVDEDMRKHARPYMKGVRNTNMPGELPPSYEVFLKSTQQDMQPEEKDNTRIDEESSENFSKKHRFPEEDEEMQRHTRSYEEEVPNSSILGEIPSQSYGEPSDSIQQDMPFTEEITASPGSTASTMLSHSTAQTTPSEDVQPTITSTEVKNSQIETLSQRTTSTTLFHSVTQTSYEDIRPTTPIAKGEDIQNETASAEGITPTVLPRLTAQTAISDGMRPETPIAEVKTNRKETIFPKTTSYNLSAKALSSNNTAAPSEGSTGISAKNMTTTMLSRSTAQTPIEGDRLRTPITEGKGVQSESVTEEVITSTVFPGWTAQTSNESSRTTTTITEGNGIQNRTGPAEGMPPPMLLRSPAQTPDEDVESSPPIIGRNDIQTEQILQKACLHRCSCVRQLKQQTKMLSLRRPSQEGTTFRTEQIPQKACLHRCSCVRQLNSRRKILSPSPPITGRNEHSEQNRSRQKACLHRCFLRSPAQTPRPKMFGVFPPPDKEERPFRTETDPAERACLHHALAFASSNTRRRLLSLRRHHRTGRHSEQNRSAEAMPPPMLCVRQLTTARRKC</sequence>
<feature type="compositionally biased region" description="Basic and acidic residues" evidence="1">
    <location>
        <begin position="236"/>
        <end position="251"/>
    </location>
</feature>
<feature type="region of interest" description="Disordered" evidence="1">
    <location>
        <begin position="319"/>
        <end position="338"/>
    </location>
</feature>
<feature type="compositionally biased region" description="Polar residues" evidence="1">
    <location>
        <begin position="419"/>
        <end position="440"/>
    </location>
</feature>
<dbReference type="OrthoDB" id="10456749at2759"/>
<feature type="region of interest" description="Disordered" evidence="1">
    <location>
        <begin position="37"/>
        <end position="86"/>
    </location>
</feature>
<dbReference type="AlphaFoldDB" id="A0A7I4YIJ8"/>
<dbReference type="OMA" id="AQRTNES"/>
<accession>A0A7I4YIJ8</accession>
<feature type="region of interest" description="Disordered" evidence="1">
    <location>
        <begin position="466"/>
        <end position="491"/>
    </location>
</feature>
<feature type="compositionally biased region" description="Acidic residues" evidence="1">
    <location>
        <begin position="254"/>
        <end position="267"/>
    </location>
</feature>
<evidence type="ECO:0000313" key="2">
    <source>
        <dbReference type="Proteomes" id="UP000025227"/>
    </source>
</evidence>
<dbReference type="Proteomes" id="UP000025227">
    <property type="component" value="Unplaced"/>
</dbReference>
<evidence type="ECO:0000313" key="3">
    <source>
        <dbReference type="WBParaSite" id="HCON_00106350-00002"/>
    </source>
</evidence>
<feature type="region of interest" description="Disordered" evidence="1">
    <location>
        <begin position="651"/>
        <end position="682"/>
    </location>
</feature>
<feature type="region of interest" description="Disordered" evidence="1">
    <location>
        <begin position="775"/>
        <end position="794"/>
    </location>
</feature>
<name>A0A7I4YIJ8_HAECO</name>